<gene>
    <name evidence="4" type="ORF">AXF42_Ash010273</name>
</gene>
<evidence type="ECO:0000313" key="4">
    <source>
        <dbReference type="EMBL" id="PKA52376.1"/>
    </source>
</evidence>
<evidence type="ECO:0000256" key="2">
    <source>
        <dbReference type="SAM" id="MobiDB-lite"/>
    </source>
</evidence>
<evidence type="ECO:0000256" key="1">
    <source>
        <dbReference type="ARBA" id="ARBA00011738"/>
    </source>
</evidence>
<dbReference type="InterPro" id="IPR044662">
    <property type="entry name" value="HS1/DABB1-like"/>
</dbReference>
<feature type="domain" description="Stress-response A/B barrel" evidence="3">
    <location>
        <begin position="188"/>
        <end position="276"/>
    </location>
</feature>
<reference evidence="4 5" key="1">
    <citation type="journal article" date="2017" name="Nature">
        <title>The Apostasia genome and the evolution of orchids.</title>
        <authorList>
            <person name="Zhang G.Q."/>
            <person name="Liu K.W."/>
            <person name="Li Z."/>
            <person name="Lohaus R."/>
            <person name="Hsiao Y.Y."/>
            <person name="Niu S.C."/>
            <person name="Wang J.Y."/>
            <person name="Lin Y.C."/>
            <person name="Xu Q."/>
            <person name="Chen L.J."/>
            <person name="Yoshida K."/>
            <person name="Fujiwara S."/>
            <person name="Wang Z.W."/>
            <person name="Zhang Y.Q."/>
            <person name="Mitsuda N."/>
            <person name="Wang M."/>
            <person name="Liu G.H."/>
            <person name="Pecoraro L."/>
            <person name="Huang H.X."/>
            <person name="Xiao X.J."/>
            <person name="Lin M."/>
            <person name="Wu X.Y."/>
            <person name="Wu W.L."/>
            <person name="Chen Y.Y."/>
            <person name="Chang S.B."/>
            <person name="Sakamoto S."/>
            <person name="Ohme-Takagi M."/>
            <person name="Yagi M."/>
            <person name="Zeng S.J."/>
            <person name="Shen C.Y."/>
            <person name="Yeh C.M."/>
            <person name="Luo Y.B."/>
            <person name="Tsai W.C."/>
            <person name="Van de Peer Y."/>
            <person name="Liu Z.J."/>
        </authorList>
    </citation>
    <scope>NUCLEOTIDE SEQUENCE [LARGE SCALE GENOMIC DNA]</scope>
    <source>
        <strain evidence="5">cv. Shenzhen</strain>
        <tissue evidence="4">Stem</tissue>
    </source>
</reference>
<evidence type="ECO:0000259" key="3">
    <source>
        <dbReference type="PROSITE" id="PS51502"/>
    </source>
</evidence>
<dbReference type="InterPro" id="IPR013097">
    <property type="entry name" value="Dabb"/>
</dbReference>
<dbReference type="PANTHER" id="PTHR33178">
    <property type="match status" value="1"/>
</dbReference>
<dbReference type="Proteomes" id="UP000236161">
    <property type="component" value="Unassembled WGS sequence"/>
</dbReference>
<keyword evidence="5" id="KW-1185">Reference proteome</keyword>
<dbReference type="InterPro" id="IPR011008">
    <property type="entry name" value="Dimeric_a/b-barrel"/>
</dbReference>
<dbReference type="Pfam" id="PF07876">
    <property type="entry name" value="Dabb"/>
    <property type="match status" value="2"/>
</dbReference>
<dbReference type="SUPFAM" id="SSF54909">
    <property type="entry name" value="Dimeric alpha+beta barrel"/>
    <property type="match status" value="2"/>
</dbReference>
<feature type="compositionally biased region" description="Low complexity" evidence="2">
    <location>
        <begin position="37"/>
        <end position="46"/>
    </location>
</feature>
<dbReference type="EMBL" id="KZ452008">
    <property type="protein sequence ID" value="PKA52376.1"/>
    <property type="molecule type" value="Genomic_DNA"/>
</dbReference>
<dbReference type="OrthoDB" id="42919at2759"/>
<dbReference type="Gene3D" id="3.30.70.100">
    <property type="match status" value="2"/>
</dbReference>
<evidence type="ECO:0000313" key="5">
    <source>
        <dbReference type="Proteomes" id="UP000236161"/>
    </source>
</evidence>
<protein>
    <recommendedName>
        <fullName evidence="3">Stress-response A/B barrel domain-containing protein</fullName>
    </recommendedName>
</protein>
<accession>A0A2I0AA19</accession>
<dbReference type="STRING" id="1088818.A0A2I0AA19"/>
<feature type="region of interest" description="Disordered" evidence="2">
    <location>
        <begin position="36"/>
        <end position="69"/>
    </location>
</feature>
<dbReference type="AlphaFoldDB" id="A0A2I0AA19"/>
<organism evidence="4 5">
    <name type="scientific">Apostasia shenzhenica</name>
    <dbReference type="NCBI Taxonomy" id="1088818"/>
    <lineage>
        <taxon>Eukaryota</taxon>
        <taxon>Viridiplantae</taxon>
        <taxon>Streptophyta</taxon>
        <taxon>Embryophyta</taxon>
        <taxon>Tracheophyta</taxon>
        <taxon>Spermatophyta</taxon>
        <taxon>Magnoliopsida</taxon>
        <taxon>Liliopsida</taxon>
        <taxon>Asparagales</taxon>
        <taxon>Orchidaceae</taxon>
        <taxon>Apostasioideae</taxon>
        <taxon>Apostasia</taxon>
    </lineage>
</organism>
<dbReference type="SMART" id="SM00886">
    <property type="entry name" value="Dabb"/>
    <property type="match status" value="2"/>
</dbReference>
<proteinExistence type="predicted"/>
<dbReference type="PANTHER" id="PTHR33178:SF3">
    <property type="entry name" value="STRESS-RESPONSE A_B BARREL DOMAIN-CONTAINING PROTEIN UP3"/>
    <property type="match status" value="1"/>
</dbReference>
<comment type="subunit">
    <text evidence="1">Homodimer.</text>
</comment>
<dbReference type="PROSITE" id="PS51502">
    <property type="entry name" value="S_R_A_B_BARREL"/>
    <property type="match status" value="2"/>
</dbReference>
<name>A0A2I0AA19_9ASPA</name>
<feature type="domain" description="Stress-response A/B barrel" evidence="3">
    <location>
        <begin position="76"/>
        <end position="173"/>
    </location>
</feature>
<sequence length="285" mass="30566">MAKSSSHRSPASAEEMPSLRTFHHLHRWFFPAKSIVPSSPSSSSLQLRRRSPPPLALSAASSPSSSGTKMPLISTVEHVVLFKVRDSTDPSKIDAMMANLRALISLDVVSHLTAGPILRCRSAAAEAAGFSHLLHSRYRSEVDLASYASHPAHQAVVQENVLPICDDVMAVDWIADLDAPVVPPPGSVVRLTLAKPREGTAAEEIVRAIDGVRVSVPANVQLSIGKNFSARAKGYEVGFISVFPGLDELDAVEGNDLEEQKVKLRPLVESVIVVDFEVASPSSSL</sequence>
<feature type="compositionally biased region" description="Low complexity" evidence="2">
    <location>
        <begin position="56"/>
        <end position="66"/>
    </location>
</feature>